<comment type="similarity">
    <text evidence="4">Belongs to the class I-like SAM-binding methyltransferase superfamily. RNA M5U methyltransferase family.</text>
</comment>
<dbReference type="Proteomes" id="UP000003340">
    <property type="component" value="Unassembled WGS sequence"/>
</dbReference>
<reference evidence="6 7" key="1">
    <citation type="submission" date="2009-01" db="EMBL/GenBank/DDBJ databases">
        <authorList>
            <person name="Fulton L."/>
            <person name="Clifton S."/>
            <person name="Fulton B."/>
            <person name="Xu J."/>
            <person name="Minx P."/>
            <person name="Pepin K.H."/>
            <person name="Johnson M."/>
            <person name="Bhonagiri V."/>
            <person name="Nash W.E."/>
            <person name="Mardis E.R."/>
            <person name="Wilson R.K."/>
        </authorList>
    </citation>
    <scope>NUCLEOTIDE SEQUENCE [LARGE SCALE GENOMIC DNA]</scope>
    <source>
        <strain evidence="6 7">DSM 5476</strain>
    </source>
</reference>
<dbReference type="eggNOG" id="COG2265">
    <property type="taxonomic scope" value="Bacteria"/>
</dbReference>
<dbReference type="SUPFAM" id="SSF50249">
    <property type="entry name" value="Nucleic acid-binding proteins"/>
    <property type="match status" value="1"/>
</dbReference>
<dbReference type="InterPro" id="IPR010280">
    <property type="entry name" value="U5_MeTrfase_fam"/>
</dbReference>
<feature type="domain" description="TRAM" evidence="5">
    <location>
        <begin position="13"/>
        <end position="71"/>
    </location>
</feature>
<dbReference type="PROSITE" id="PS50926">
    <property type="entry name" value="TRAM"/>
    <property type="match status" value="1"/>
</dbReference>
<accession>C0EHU9</accession>
<keyword evidence="7" id="KW-1185">Reference proteome</keyword>
<comment type="caution">
    <text evidence="6">The sequence shown here is derived from an EMBL/GenBank/DDBJ whole genome shotgun (WGS) entry which is preliminary data.</text>
</comment>
<feature type="binding site" evidence="4">
    <location>
        <position position="392"/>
    </location>
    <ligand>
        <name>S-adenosyl-L-methionine</name>
        <dbReference type="ChEBI" id="CHEBI:59789"/>
    </ligand>
</feature>
<dbReference type="STRING" id="537013.CLOSTMETH_03444"/>
<feature type="binding site" evidence="4">
    <location>
        <position position="294"/>
    </location>
    <ligand>
        <name>S-adenosyl-L-methionine</name>
        <dbReference type="ChEBI" id="CHEBI:59789"/>
    </ligand>
</feature>
<organism evidence="6 7">
    <name type="scientific">[Clostridium] methylpentosum DSM 5476</name>
    <dbReference type="NCBI Taxonomy" id="537013"/>
    <lineage>
        <taxon>Bacteria</taxon>
        <taxon>Bacillati</taxon>
        <taxon>Bacillota</taxon>
        <taxon>Clostridia</taxon>
        <taxon>Eubacteriales</taxon>
        <taxon>Oscillospiraceae</taxon>
        <taxon>Oscillospiraceae incertae sedis</taxon>
    </lineage>
</organism>
<dbReference type="Gene3D" id="2.40.50.1070">
    <property type="match status" value="1"/>
</dbReference>
<dbReference type="PANTHER" id="PTHR11061:SF30">
    <property type="entry name" value="TRNA (URACIL(54)-C(5))-METHYLTRANSFERASE"/>
    <property type="match status" value="1"/>
</dbReference>
<dbReference type="InterPro" id="IPR002792">
    <property type="entry name" value="TRAM_dom"/>
</dbReference>
<sequence>MQAGLFVWRSFMPIQKNQIHRLEITDLNSDGNGVGKIDGFVVFVPMTAVGDLIEAKIVKVLKQYAFGIVERILSLSPDRIDNDCPVYRQCGGCSLRHIRYEAELDIKRRQVEACFRRIGGIDLTVERILSNPHTEGYRNKAQFPVALRDGKAVAGFYAKRSHRVVPCGDCRLQSPAFAPLVRVILDFIDEYHLPPYDETNHTGLIRNLYLREAPATGEIMVCLVATKKHIPSADELARRLVACNPKVKSVLVNRNSQKTNVILGDRCSVVWGKPVIHDVLRGVDVELSPLSFYQVNSLQAERLYDLAEEYAHLTGEETLVDLYCGAGTIGLSMAGKAKRVIGVEIIPVAVEDARRSAQRNGVRNAEFLCADAKEAARSLAQQGLRPDVVIVDPPRKGCDASVLQSICEMAPQRIVMISCNPATAARDCGLLQQQGYRVEEVAAADLFSRTLHVECVISLVKETISER</sequence>
<dbReference type="Pfam" id="PF05958">
    <property type="entry name" value="tRNA_U5-meth_tr"/>
    <property type="match status" value="1"/>
</dbReference>
<keyword evidence="2 4" id="KW-0808">Transferase</keyword>
<dbReference type="SUPFAM" id="SSF53335">
    <property type="entry name" value="S-adenosyl-L-methionine-dependent methyltransferases"/>
    <property type="match status" value="1"/>
</dbReference>
<protein>
    <submittedName>
        <fullName evidence="6">23S rRNA (Uracil-5-)-methyltransferase RumA</fullName>
        <ecNumber evidence="6">2.1.1.-</ecNumber>
    </submittedName>
</protein>
<keyword evidence="3 4" id="KW-0949">S-adenosyl-L-methionine</keyword>
<evidence type="ECO:0000256" key="2">
    <source>
        <dbReference type="ARBA" id="ARBA00022679"/>
    </source>
</evidence>
<keyword evidence="1 4" id="KW-0489">Methyltransferase</keyword>
<feature type="active site" description="Nucleophile" evidence="4">
    <location>
        <position position="419"/>
    </location>
</feature>
<evidence type="ECO:0000256" key="3">
    <source>
        <dbReference type="ARBA" id="ARBA00022691"/>
    </source>
</evidence>
<dbReference type="GO" id="GO:0070041">
    <property type="term" value="F:rRNA (uridine-C5-)-methyltransferase activity"/>
    <property type="evidence" value="ECO:0007669"/>
    <property type="project" value="TreeGrafter"/>
</dbReference>
<evidence type="ECO:0000259" key="5">
    <source>
        <dbReference type="PROSITE" id="PS50926"/>
    </source>
</evidence>
<dbReference type="InterPro" id="IPR012340">
    <property type="entry name" value="NA-bd_OB-fold"/>
</dbReference>
<dbReference type="EMBL" id="ACEC01000122">
    <property type="protein sequence ID" value="EEG28921.1"/>
    <property type="molecule type" value="Genomic_DNA"/>
</dbReference>
<dbReference type="FunFam" id="3.40.50.150:FF:000009">
    <property type="entry name" value="23S rRNA (Uracil(1939)-C(5))-methyltransferase RlmD"/>
    <property type="match status" value="1"/>
</dbReference>
<evidence type="ECO:0000256" key="1">
    <source>
        <dbReference type="ARBA" id="ARBA00022603"/>
    </source>
</evidence>
<feature type="binding site" evidence="4">
    <location>
        <position position="323"/>
    </location>
    <ligand>
        <name>S-adenosyl-L-methionine</name>
        <dbReference type="ChEBI" id="CHEBI:59789"/>
    </ligand>
</feature>
<gene>
    <name evidence="6" type="primary">rumA</name>
    <name evidence="6" type="ORF">CLOSTMETH_03444</name>
</gene>
<evidence type="ECO:0000256" key="4">
    <source>
        <dbReference type="PROSITE-ProRule" id="PRU01024"/>
    </source>
</evidence>
<evidence type="ECO:0000313" key="7">
    <source>
        <dbReference type="Proteomes" id="UP000003340"/>
    </source>
</evidence>
<reference evidence="6 7" key="2">
    <citation type="submission" date="2009-02" db="EMBL/GenBank/DDBJ databases">
        <title>Draft genome sequence of Clostridium methylpentosum (DSM 5476).</title>
        <authorList>
            <person name="Sudarsanam P."/>
            <person name="Ley R."/>
            <person name="Guruge J."/>
            <person name="Turnbaugh P.J."/>
            <person name="Mahowald M."/>
            <person name="Liep D."/>
            <person name="Gordon J."/>
        </authorList>
    </citation>
    <scope>NUCLEOTIDE SEQUENCE [LARGE SCALE GENOMIC DNA]</scope>
    <source>
        <strain evidence="6 7">DSM 5476</strain>
    </source>
</reference>
<dbReference type="FunFam" id="2.40.50.1070:FF:000003">
    <property type="entry name" value="23S rRNA (Uracil-5-)-methyltransferase RumA"/>
    <property type="match status" value="1"/>
</dbReference>
<dbReference type="Gene3D" id="3.40.50.150">
    <property type="entry name" value="Vaccinia Virus protein VP39"/>
    <property type="match status" value="1"/>
</dbReference>
<feature type="binding site" evidence="4">
    <location>
        <position position="344"/>
    </location>
    <ligand>
        <name>S-adenosyl-L-methionine</name>
        <dbReference type="ChEBI" id="CHEBI:59789"/>
    </ligand>
</feature>
<dbReference type="EC" id="2.1.1.-" evidence="6"/>
<dbReference type="AlphaFoldDB" id="C0EHU9"/>
<dbReference type="HOGENOM" id="CLU_014689_7_0_9"/>
<dbReference type="PROSITE" id="PS51687">
    <property type="entry name" value="SAM_MT_RNA_M5U"/>
    <property type="match status" value="1"/>
</dbReference>
<dbReference type="GO" id="GO:0070475">
    <property type="term" value="P:rRNA base methylation"/>
    <property type="evidence" value="ECO:0007669"/>
    <property type="project" value="TreeGrafter"/>
</dbReference>
<dbReference type="CDD" id="cd02440">
    <property type="entry name" value="AdoMet_MTases"/>
    <property type="match status" value="1"/>
</dbReference>
<name>C0EHU9_9FIRM</name>
<dbReference type="Gene3D" id="2.40.50.140">
    <property type="entry name" value="Nucleic acid-binding proteins"/>
    <property type="match status" value="1"/>
</dbReference>
<evidence type="ECO:0000313" key="6">
    <source>
        <dbReference type="EMBL" id="EEG28921.1"/>
    </source>
</evidence>
<dbReference type="FunFam" id="2.40.50.140:FF:000097">
    <property type="entry name" value="23S rRNA (uracil(1939)-C(5))-methyltransferase RlmD"/>
    <property type="match status" value="1"/>
</dbReference>
<dbReference type="NCBIfam" id="TIGR00479">
    <property type="entry name" value="rumA"/>
    <property type="match status" value="1"/>
</dbReference>
<dbReference type="Pfam" id="PF01938">
    <property type="entry name" value="TRAM"/>
    <property type="match status" value="1"/>
</dbReference>
<proteinExistence type="inferred from homology"/>
<dbReference type="PANTHER" id="PTHR11061">
    <property type="entry name" value="RNA M5U METHYLTRANSFERASE"/>
    <property type="match status" value="1"/>
</dbReference>
<dbReference type="InterPro" id="IPR029063">
    <property type="entry name" value="SAM-dependent_MTases_sf"/>
</dbReference>